<dbReference type="GO" id="GO:0005794">
    <property type="term" value="C:Golgi apparatus"/>
    <property type="evidence" value="ECO:0007669"/>
    <property type="project" value="UniProtKB-SubCell"/>
</dbReference>
<dbReference type="GO" id="GO:0015012">
    <property type="term" value="P:heparan sulfate proteoglycan biosynthetic process"/>
    <property type="evidence" value="ECO:0007669"/>
    <property type="project" value="UniProtKB-ARBA"/>
</dbReference>
<dbReference type="Gene3D" id="3.90.550.10">
    <property type="entry name" value="Spore Coat Polysaccharide Biosynthesis Protein SpsA, Chain A"/>
    <property type="match status" value="1"/>
</dbReference>
<dbReference type="OrthoDB" id="5954868at2759"/>
<keyword evidence="6" id="KW-0328">Glycosyltransferase</keyword>
<comment type="cofactor">
    <cofactor evidence="1">
        <name>Mn(2+)</name>
        <dbReference type="ChEBI" id="CHEBI:29035"/>
    </cofactor>
</comment>
<dbReference type="PANTHER" id="PTHR48261:SF4">
    <property type="entry name" value="EXOSTOSIN LIKE GLYCOSYLTRANSFERASE 3"/>
    <property type="match status" value="1"/>
</dbReference>
<feature type="domain" description="Exostosin GT47" evidence="20">
    <location>
        <begin position="198"/>
        <end position="475"/>
    </location>
</feature>
<dbReference type="Pfam" id="PF03016">
    <property type="entry name" value="Exostosin_GT47"/>
    <property type="match status" value="1"/>
</dbReference>
<dbReference type="InterPro" id="IPR040911">
    <property type="entry name" value="Exostosin_GT47"/>
</dbReference>
<dbReference type="PANTHER" id="PTHR48261">
    <property type="entry name" value="ACETYLGLUCOSAMINYLTRANSFERASE"/>
    <property type="match status" value="1"/>
</dbReference>
<feature type="domain" description="Glycosyl transferase 64" evidence="21">
    <location>
        <begin position="622"/>
        <end position="863"/>
    </location>
</feature>
<evidence type="ECO:0000256" key="14">
    <source>
        <dbReference type="ARBA" id="ARBA00023136"/>
    </source>
</evidence>
<evidence type="ECO:0000259" key="20">
    <source>
        <dbReference type="Pfam" id="PF03016"/>
    </source>
</evidence>
<proteinExistence type="inferred from homology"/>
<dbReference type="Proteomes" id="UP001152795">
    <property type="component" value="Unassembled WGS sequence"/>
</dbReference>
<accession>A0A6S7JW94</accession>
<dbReference type="SUPFAM" id="SSF53448">
    <property type="entry name" value="Nucleotide-diphospho-sugar transferases"/>
    <property type="match status" value="1"/>
</dbReference>
<evidence type="ECO:0000256" key="15">
    <source>
        <dbReference type="ARBA" id="ARBA00023157"/>
    </source>
</evidence>
<comment type="caution">
    <text evidence="22">The sequence shown here is derived from an EMBL/GenBank/DDBJ whole genome shotgun (WGS) entry which is preliminary data.</text>
</comment>
<keyword evidence="17" id="KW-0464">Manganese</keyword>
<organism evidence="22 23">
    <name type="scientific">Paramuricea clavata</name>
    <name type="common">Red gorgonian</name>
    <name type="synonym">Violescent sea-whip</name>
    <dbReference type="NCBI Taxonomy" id="317549"/>
    <lineage>
        <taxon>Eukaryota</taxon>
        <taxon>Metazoa</taxon>
        <taxon>Cnidaria</taxon>
        <taxon>Anthozoa</taxon>
        <taxon>Octocorallia</taxon>
        <taxon>Malacalcyonacea</taxon>
        <taxon>Plexauridae</taxon>
        <taxon>Paramuricea</taxon>
    </lineage>
</organism>
<evidence type="ECO:0000256" key="13">
    <source>
        <dbReference type="ARBA" id="ARBA00023034"/>
    </source>
</evidence>
<keyword evidence="16" id="KW-0325">Glycoprotein</keyword>
<comment type="pathway">
    <text evidence="4">Glycan metabolism; heparan sulfate biosynthesis.</text>
</comment>
<evidence type="ECO:0000259" key="21">
    <source>
        <dbReference type="Pfam" id="PF09258"/>
    </source>
</evidence>
<evidence type="ECO:0000256" key="12">
    <source>
        <dbReference type="ARBA" id="ARBA00022989"/>
    </source>
</evidence>
<name>A0A6S7JW94_PARCT</name>
<dbReference type="InterPro" id="IPR015338">
    <property type="entry name" value="GT64_dom"/>
</dbReference>
<keyword evidence="9" id="KW-0479">Metal-binding</keyword>
<evidence type="ECO:0000256" key="18">
    <source>
        <dbReference type="ARBA" id="ARBA00050948"/>
    </source>
</evidence>
<evidence type="ECO:0000256" key="2">
    <source>
        <dbReference type="ARBA" id="ARBA00004555"/>
    </source>
</evidence>
<evidence type="ECO:0000256" key="5">
    <source>
        <dbReference type="ARBA" id="ARBA00010271"/>
    </source>
</evidence>
<evidence type="ECO:0000256" key="1">
    <source>
        <dbReference type="ARBA" id="ARBA00001936"/>
    </source>
</evidence>
<evidence type="ECO:0000256" key="6">
    <source>
        <dbReference type="ARBA" id="ARBA00022676"/>
    </source>
</evidence>
<dbReference type="FunFam" id="3.90.550.10:FF:000033">
    <property type="entry name" value="Exostosin-like glycosyltransferase 3"/>
    <property type="match status" value="1"/>
</dbReference>
<keyword evidence="15" id="KW-1015">Disulfide bond</keyword>
<gene>
    <name evidence="22" type="ORF">PACLA_8A015854</name>
</gene>
<evidence type="ECO:0000256" key="19">
    <source>
        <dbReference type="ARBA" id="ARBA00066812"/>
    </source>
</evidence>
<dbReference type="AlphaFoldDB" id="A0A6S7JW94"/>
<comment type="similarity">
    <text evidence="5">Belongs to the glycosyltransferase 47 family.</text>
</comment>
<evidence type="ECO:0000256" key="4">
    <source>
        <dbReference type="ARBA" id="ARBA00005093"/>
    </source>
</evidence>
<keyword evidence="8" id="KW-0812">Transmembrane</keyword>
<evidence type="ECO:0000256" key="17">
    <source>
        <dbReference type="ARBA" id="ARBA00023211"/>
    </source>
</evidence>
<dbReference type="EMBL" id="CACRXK020020973">
    <property type="protein sequence ID" value="CAB4035358.1"/>
    <property type="molecule type" value="Genomic_DNA"/>
</dbReference>
<evidence type="ECO:0000256" key="16">
    <source>
        <dbReference type="ARBA" id="ARBA00023180"/>
    </source>
</evidence>
<dbReference type="GO" id="GO:0001888">
    <property type="term" value="F:glucuronyl-galactosyl-proteoglycan 4-alpha-N-acetylglucosaminyltransferase activity"/>
    <property type="evidence" value="ECO:0007669"/>
    <property type="project" value="UniProtKB-EC"/>
</dbReference>
<evidence type="ECO:0000313" key="22">
    <source>
        <dbReference type="EMBL" id="CAB4035358.1"/>
    </source>
</evidence>
<dbReference type="InterPro" id="IPR029044">
    <property type="entry name" value="Nucleotide-diphossugar_trans"/>
</dbReference>
<reference evidence="22" key="1">
    <citation type="submission" date="2020-04" db="EMBL/GenBank/DDBJ databases">
        <authorList>
            <person name="Alioto T."/>
            <person name="Alioto T."/>
            <person name="Gomez Garrido J."/>
        </authorList>
    </citation>
    <scope>NUCLEOTIDE SEQUENCE</scope>
    <source>
        <strain evidence="22">A484AB</strain>
    </source>
</reference>
<dbReference type="GO" id="GO:0005789">
    <property type="term" value="C:endoplasmic reticulum membrane"/>
    <property type="evidence" value="ECO:0007669"/>
    <property type="project" value="UniProtKB-SubCell"/>
</dbReference>
<evidence type="ECO:0000256" key="9">
    <source>
        <dbReference type="ARBA" id="ARBA00022723"/>
    </source>
</evidence>
<sequence length="878" mass="100842">MNMLALFYKLKDSNYGRFLLLLLCLIAVMPFVTHYYLTKRAGTQDFYSKSFHTRSALQDDDSNTEYRLEELRKNINELEHVKLSLKNELRELEGKRHGLLRNIQEHSNNIDNIVSKANYLTNEVTKQQQELEDLRFAKKMVSHCPQLPLVKPPKDILSKLSHKFQTYPQATVHERTHCKLSSCFNFQKCPLGRDFTAHIYNPKNTRLSMRTSVSQEMYSILKSMPYAVDVNEPTACVYIVILDTLLDSSPKELEKFLHNLEFWQGDGHNHIIINFAGGKVLHKVDTGRAILAQTMFGPHTPYRREFDMVVPPLASLTRSGSPWENSAPQLPASRKYLVSFVGNYHSSKKGLNNDSFISVGDLKQLSLEAKDIFIQLSCQPDKEFANSNDWQLCGSHKSRAEVLKASTFALIFQSEHAEDQTMTIIRFIEALQYGAIPVVISDNILLPFTDIIEWHRAAIMLHSAQFPQMHFILRTILVNDVLDIRRQGRFLWEAYLSSAKSVLESTMAVIQTRLSLPGVPAKDTHFPSVFYSPDPNLVMQHGITSPTFYRNFTANTIYARQRWNTYPGALLLFPSSPIVPVLPSSAAFLNSSFDIQPIGRGAGGAGREFQEALGGDYPFEQFTIVMLTYERELVLIEALGRLAGLQYMNKVVVVWNSPGDPSPDLRWPNIGVPIKVLRPEKNSLNNRFLPLDEIETDAVLSMDDDIQLRHDEILFGFRVWREARDRIVGFPGRYHAWDLNHGGWLYNSNHSCELSMVLTGAAFIHKYYTYVYTYVMPRAIRDKVDEYTNCEDIAMNFLVSHVTRKPPIKVTSRWTFRCPTCPSTLYQDKTHFNERHECINFFVKVFGYMPLLRTQFRADSVLFKTRIPSEKSKCFTYI</sequence>
<evidence type="ECO:0000256" key="11">
    <source>
        <dbReference type="ARBA" id="ARBA00022968"/>
    </source>
</evidence>
<keyword evidence="13" id="KW-0333">Golgi apparatus</keyword>
<keyword evidence="14" id="KW-0472">Membrane</keyword>
<keyword evidence="23" id="KW-1185">Reference proteome</keyword>
<evidence type="ECO:0000256" key="10">
    <source>
        <dbReference type="ARBA" id="ARBA00022824"/>
    </source>
</evidence>
<dbReference type="InterPro" id="IPR004263">
    <property type="entry name" value="Exostosin"/>
</dbReference>
<dbReference type="GO" id="GO:0046872">
    <property type="term" value="F:metal ion binding"/>
    <property type="evidence" value="ECO:0007669"/>
    <property type="project" value="UniProtKB-KW"/>
</dbReference>
<evidence type="ECO:0000256" key="7">
    <source>
        <dbReference type="ARBA" id="ARBA00022679"/>
    </source>
</evidence>
<keyword evidence="10" id="KW-0256">Endoplasmic reticulum</keyword>
<comment type="subcellular location">
    <subcellularLocation>
        <location evidence="3">Endoplasmic reticulum membrane</location>
        <topology evidence="3">Single-pass type II membrane protein</topology>
    </subcellularLocation>
    <subcellularLocation>
        <location evidence="2">Golgi apparatus</location>
    </subcellularLocation>
</comment>
<dbReference type="EC" id="2.4.1.223" evidence="19"/>
<evidence type="ECO:0000256" key="8">
    <source>
        <dbReference type="ARBA" id="ARBA00022692"/>
    </source>
</evidence>
<keyword evidence="11" id="KW-0735">Signal-anchor</keyword>
<keyword evidence="12" id="KW-1133">Transmembrane helix</keyword>
<dbReference type="Pfam" id="PF09258">
    <property type="entry name" value="Glyco_transf_64"/>
    <property type="match status" value="1"/>
</dbReference>
<protein>
    <recommendedName>
        <fullName evidence="19">glucuronosyl-galactosyl-proteoglycan 4-alpha-N-acetylglucosaminyltransferase</fullName>
        <ecNumber evidence="19">2.4.1.223</ecNumber>
    </recommendedName>
</protein>
<evidence type="ECO:0000256" key="3">
    <source>
        <dbReference type="ARBA" id="ARBA00004648"/>
    </source>
</evidence>
<comment type="catalytic activity">
    <reaction evidence="18">
        <text>3-O-(beta-D-GlcA-(1-&gt;3)-beta-D-Gal-(1-&gt;3)-beta-D-Gal-(1-&gt;4)-beta-D-Xyl)-L-seryl-[protein] + UDP-N-acetyl-alpha-D-glucosamine = 3-O-(alpha-D-GlcNAc-(1-&gt;4)-beta-D-GlcA-(1-&gt;3)-beta-D-Gal-(1-&gt;3)-beta-D-Gal-(1-&gt;4)-beta-D-Xyl)-L-seryl-[protein] + UDP + H(+)</text>
        <dbReference type="Rhea" id="RHEA:16221"/>
        <dbReference type="Rhea" id="RHEA-COMP:12573"/>
        <dbReference type="Rhea" id="RHEA-COMP:12574"/>
        <dbReference type="ChEBI" id="CHEBI:15378"/>
        <dbReference type="ChEBI" id="CHEBI:57705"/>
        <dbReference type="ChEBI" id="CHEBI:58223"/>
        <dbReference type="ChEBI" id="CHEBI:132093"/>
        <dbReference type="ChEBI" id="CHEBI:132104"/>
        <dbReference type="EC" id="2.4.1.223"/>
    </reaction>
</comment>
<keyword evidence="7" id="KW-0808">Transferase</keyword>
<evidence type="ECO:0000313" key="23">
    <source>
        <dbReference type="Proteomes" id="UP001152795"/>
    </source>
</evidence>